<feature type="region of interest" description="Disordered" evidence="1">
    <location>
        <begin position="343"/>
        <end position="428"/>
    </location>
</feature>
<dbReference type="Proteomes" id="UP001601442">
    <property type="component" value="Unassembled WGS sequence"/>
</dbReference>
<dbReference type="Pfam" id="PF02515">
    <property type="entry name" value="CoA_transf_3"/>
    <property type="match status" value="1"/>
</dbReference>
<dbReference type="PANTHER" id="PTHR48228:SF5">
    <property type="entry name" value="ALPHA-METHYLACYL-COA RACEMASE"/>
    <property type="match status" value="1"/>
</dbReference>
<proteinExistence type="predicted"/>
<evidence type="ECO:0000313" key="2">
    <source>
        <dbReference type="EMBL" id="MFF0499953.1"/>
    </source>
</evidence>
<dbReference type="RefSeq" id="WP_387398881.1">
    <property type="nucleotide sequence ID" value="NZ_JBIAMT010000005.1"/>
</dbReference>
<organism evidence="2 3">
    <name type="scientific">Nocardia aobensis</name>
    <dbReference type="NCBI Taxonomy" id="257277"/>
    <lineage>
        <taxon>Bacteria</taxon>
        <taxon>Bacillati</taxon>
        <taxon>Actinomycetota</taxon>
        <taxon>Actinomycetes</taxon>
        <taxon>Mycobacteriales</taxon>
        <taxon>Nocardiaceae</taxon>
        <taxon>Nocardia</taxon>
    </lineage>
</organism>
<gene>
    <name evidence="2" type="ORF">ACFYU5_26370</name>
</gene>
<dbReference type="PANTHER" id="PTHR48228">
    <property type="entry name" value="SUCCINYL-COA--D-CITRAMALATE COA-TRANSFERASE"/>
    <property type="match status" value="1"/>
</dbReference>
<sequence>MTVPRRSVGGARGPLRGVVVTELAGLGPAPYAAMLLADLGAEVIRIDRPQRHGDSSYERDRAAADPTAYHLHRGRQSLVLDLRKAGGVEIAMRLIERSDVLIEGYRPGVAERLGLGPGAVHERNPRLVYGRMTGWGQSGPAAHTAGHDLTYLAVTGALHGLAHRDGPPVTPPPIIGDMAGGGVFLAMGILAALTESARSGLGQVVDAAIVDGVTSLTTMVRSLAAQGRWTDVPAANFSDGGAPYYTVYRTSDDKHIAIAALEEPFWTEFLRVLGQAGEQLPDRNDPANHPLLRQRLTELFGTRTRDEWAALFADTDACVAPVLTLEEASAHPQLAARRSLLTTASGEQPAPAPRFDRTPAGPPSPPPVPGEDTDRILRRLGIDSETRRRLHEDETVQSLSRPAPIPPITAQAPMPKEEESSNASTRQS</sequence>
<keyword evidence="2" id="KW-0808">Transferase</keyword>
<protein>
    <submittedName>
        <fullName evidence="2">CaiB/BaiF CoA transferase family protein</fullName>
    </submittedName>
</protein>
<dbReference type="GO" id="GO:0016740">
    <property type="term" value="F:transferase activity"/>
    <property type="evidence" value="ECO:0007669"/>
    <property type="project" value="UniProtKB-KW"/>
</dbReference>
<evidence type="ECO:0000313" key="3">
    <source>
        <dbReference type="Proteomes" id="UP001601442"/>
    </source>
</evidence>
<keyword evidence="3" id="KW-1185">Reference proteome</keyword>
<dbReference type="InterPro" id="IPR044855">
    <property type="entry name" value="CoA-Trfase_III_dom3_sf"/>
</dbReference>
<dbReference type="EMBL" id="JBIAMT010000005">
    <property type="protein sequence ID" value="MFF0499953.1"/>
    <property type="molecule type" value="Genomic_DNA"/>
</dbReference>
<dbReference type="Gene3D" id="3.30.1540.10">
    <property type="entry name" value="formyl-coa transferase, domain 3"/>
    <property type="match status" value="1"/>
</dbReference>
<dbReference type="InterPro" id="IPR023606">
    <property type="entry name" value="CoA-Trfase_III_dom_1_sf"/>
</dbReference>
<dbReference type="Gene3D" id="3.40.50.10540">
    <property type="entry name" value="Crotonobetainyl-coa:carnitine coa-transferase, domain 1"/>
    <property type="match status" value="1"/>
</dbReference>
<dbReference type="InterPro" id="IPR050509">
    <property type="entry name" value="CoA-transferase_III"/>
</dbReference>
<comment type="caution">
    <text evidence="2">The sequence shown here is derived from an EMBL/GenBank/DDBJ whole genome shotgun (WGS) entry which is preliminary data.</text>
</comment>
<accession>A0ABW6P9X8</accession>
<reference evidence="2 3" key="1">
    <citation type="submission" date="2024-10" db="EMBL/GenBank/DDBJ databases">
        <title>The Natural Products Discovery Center: Release of the First 8490 Sequenced Strains for Exploring Actinobacteria Biosynthetic Diversity.</title>
        <authorList>
            <person name="Kalkreuter E."/>
            <person name="Kautsar S.A."/>
            <person name="Yang D."/>
            <person name="Bader C.D."/>
            <person name="Teijaro C.N."/>
            <person name="Fluegel L."/>
            <person name="Davis C.M."/>
            <person name="Simpson J.R."/>
            <person name="Lauterbach L."/>
            <person name="Steele A.D."/>
            <person name="Gui C."/>
            <person name="Meng S."/>
            <person name="Li G."/>
            <person name="Viehrig K."/>
            <person name="Ye F."/>
            <person name="Su P."/>
            <person name="Kiefer A.F."/>
            <person name="Nichols A."/>
            <person name="Cepeda A.J."/>
            <person name="Yan W."/>
            <person name="Fan B."/>
            <person name="Jiang Y."/>
            <person name="Adhikari A."/>
            <person name="Zheng C.-J."/>
            <person name="Schuster L."/>
            <person name="Cowan T.M."/>
            <person name="Smanski M.J."/>
            <person name="Chevrette M.G."/>
            <person name="De Carvalho L.P.S."/>
            <person name="Shen B."/>
        </authorList>
    </citation>
    <scope>NUCLEOTIDE SEQUENCE [LARGE SCALE GENOMIC DNA]</scope>
    <source>
        <strain evidence="2 3">NPDC004119</strain>
    </source>
</reference>
<name>A0ABW6P9X8_9NOCA</name>
<dbReference type="SUPFAM" id="SSF89796">
    <property type="entry name" value="CoA-transferase family III (CaiB/BaiF)"/>
    <property type="match status" value="1"/>
</dbReference>
<evidence type="ECO:0000256" key="1">
    <source>
        <dbReference type="SAM" id="MobiDB-lite"/>
    </source>
</evidence>
<feature type="compositionally biased region" description="Pro residues" evidence="1">
    <location>
        <begin position="360"/>
        <end position="369"/>
    </location>
</feature>
<feature type="compositionally biased region" description="Basic and acidic residues" evidence="1">
    <location>
        <begin position="372"/>
        <end position="394"/>
    </location>
</feature>
<dbReference type="InterPro" id="IPR003673">
    <property type="entry name" value="CoA-Trfase_fam_III"/>
</dbReference>